<keyword evidence="1 4" id="KW-0378">Hydrolase</keyword>
<keyword evidence="2" id="KW-0326">Glycosidase</keyword>
<protein>
    <submittedName>
        <fullName evidence="4">Nucleoside hydrolase</fullName>
    </submittedName>
</protein>
<evidence type="ECO:0000259" key="3">
    <source>
        <dbReference type="Pfam" id="PF01156"/>
    </source>
</evidence>
<dbReference type="Gene3D" id="3.90.245.10">
    <property type="entry name" value="Ribonucleoside hydrolase-like"/>
    <property type="match status" value="1"/>
</dbReference>
<keyword evidence="5" id="KW-1185">Reference proteome</keyword>
<evidence type="ECO:0000313" key="5">
    <source>
        <dbReference type="Proteomes" id="UP001597252"/>
    </source>
</evidence>
<dbReference type="PANTHER" id="PTHR12304">
    <property type="entry name" value="INOSINE-URIDINE PREFERRING NUCLEOSIDE HYDROLASE"/>
    <property type="match status" value="1"/>
</dbReference>
<accession>A0ABW4E6I0</accession>
<feature type="domain" description="Inosine/uridine-preferring nucleoside hydrolase" evidence="3">
    <location>
        <begin position="4"/>
        <end position="293"/>
    </location>
</feature>
<name>A0ABW4E6I0_9LACO</name>
<dbReference type="EMBL" id="JBHTON010000015">
    <property type="protein sequence ID" value="MFD1484771.1"/>
    <property type="molecule type" value="Genomic_DNA"/>
</dbReference>
<proteinExistence type="predicted"/>
<dbReference type="PANTHER" id="PTHR12304:SF15">
    <property type="entry name" value="NON-SPECIFIC RIBONUCLEOSIDE HYDROLASE RIHC"/>
    <property type="match status" value="1"/>
</dbReference>
<evidence type="ECO:0000313" key="4">
    <source>
        <dbReference type="EMBL" id="MFD1484771.1"/>
    </source>
</evidence>
<dbReference type="GO" id="GO:0016787">
    <property type="term" value="F:hydrolase activity"/>
    <property type="evidence" value="ECO:0007669"/>
    <property type="project" value="UniProtKB-KW"/>
</dbReference>
<sequence length="304" mass="31757">MKPVIISTDPGIDDAVAIALAIASPQLEVRLICPLAGNVDRDKTTANTLKLLTFFKAEIPVVPGSQRPLLRAPSAAAEIHGESGMDGFAFPQPTQVADLRQTAVAAMHQVVSTSDQPVTLIAIGPLTDIALFAHLYPADLANVAELVIMGGALGRGNLGVLSEFNFACDPQAAAMVAKLPIPMRIAPLEVGQQARLLPGTLMQIKALGAVGAMFDGLFRHYRGGSMQTGLKMYDALAVALVLAPELFTTVATHLDVALADPLTAGASLFDLKGVQNQPANVQVATAVDAEGFARWLVAALKQLA</sequence>
<dbReference type="Pfam" id="PF01156">
    <property type="entry name" value="IU_nuc_hydro"/>
    <property type="match status" value="1"/>
</dbReference>
<dbReference type="Proteomes" id="UP001597252">
    <property type="component" value="Unassembled WGS sequence"/>
</dbReference>
<comment type="caution">
    <text evidence="4">The sequence shown here is derived from an EMBL/GenBank/DDBJ whole genome shotgun (WGS) entry which is preliminary data.</text>
</comment>
<evidence type="ECO:0000256" key="1">
    <source>
        <dbReference type="ARBA" id="ARBA00022801"/>
    </source>
</evidence>
<dbReference type="InterPro" id="IPR036452">
    <property type="entry name" value="Ribo_hydro-like"/>
</dbReference>
<dbReference type="InterPro" id="IPR001910">
    <property type="entry name" value="Inosine/uridine_hydrolase_dom"/>
</dbReference>
<evidence type="ECO:0000256" key="2">
    <source>
        <dbReference type="ARBA" id="ARBA00023295"/>
    </source>
</evidence>
<dbReference type="RefSeq" id="WP_125753598.1">
    <property type="nucleotide sequence ID" value="NZ_JBHTON010000015.1"/>
</dbReference>
<dbReference type="InterPro" id="IPR023186">
    <property type="entry name" value="IUNH"/>
</dbReference>
<dbReference type="SUPFAM" id="SSF53590">
    <property type="entry name" value="Nucleoside hydrolase"/>
    <property type="match status" value="1"/>
</dbReference>
<organism evidence="4 5">
    <name type="scientific">Lacticaseibacillus baoqingensis</name>
    <dbReference type="NCBI Taxonomy" id="2486013"/>
    <lineage>
        <taxon>Bacteria</taxon>
        <taxon>Bacillati</taxon>
        <taxon>Bacillota</taxon>
        <taxon>Bacilli</taxon>
        <taxon>Lactobacillales</taxon>
        <taxon>Lactobacillaceae</taxon>
        <taxon>Lacticaseibacillus</taxon>
    </lineage>
</organism>
<gene>
    <name evidence="4" type="ORF">ACFQ5J_05960</name>
</gene>
<reference evidence="5" key="1">
    <citation type="journal article" date="2019" name="Int. J. Syst. Evol. Microbiol.">
        <title>The Global Catalogue of Microorganisms (GCM) 10K type strain sequencing project: providing services to taxonomists for standard genome sequencing and annotation.</title>
        <authorList>
            <consortium name="The Broad Institute Genomics Platform"/>
            <consortium name="The Broad Institute Genome Sequencing Center for Infectious Disease"/>
            <person name="Wu L."/>
            <person name="Ma J."/>
        </authorList>
    </citation>
    <scope>NUCLEOTIDE SEQUENCE [LARGE SCALE GENOMIC DNA]</scope>
    <source>
        <strain evidence="5">CCM 8903</strain>
    </source>
</reference>
<dbReference type="CDD" id="cd02651">
    <property type="entry name" value="nuc_hydro_IU_UC_XIUA"/>
    <property type="match status" value="1"/>
</dbReference>